<dbReference type="InterPro" id="IPR032710">
    <property type="entry name" value="NTF2-like_dom_sf"/>
</dbReference>
<organism evidence="1 2">
    <name type="scientific">Canna indica</name>
    <name type="common">Indian-shot</name>
    <dbReference type="NCBI Taxonomy" id="4628"/>
    <lineage>
        <taxon>Eukaryota</taxon>
        <taxon>Viridiplantae</taxon>
        <taxon>Streptophyta</taxon>
        <taxon>Embryophyta</taxon>
        <taxon>Tracheophyta</taxon>
        <taxon>Spermatophyta</taxon>
        <taxon>Magnoliopsida</taxon>
        <taxon>Liliopsida</taxon>
        <taxon>Zingiberales</taxon>
        <taxon>Cannaceae</taxon>
        <taxon>Canna</taxon>
    </lineage>
</organism>
<name>A0AAQ3Q9T4_9LILI</name>
<dbReference type="PANTHER" id="PTHR31723">
    <property type="entry name" value="PATHOGENESIS-RELATED FAMILY PROTEIN"/>
    <property type="match status" value="1"/>
</dbReference>
<dbReference type="SUPFAM" id="SSF54427">
    <property type="entry name" value="NTF2-like"/>
    <property type="match status" value="1"/>
</dbReference>
<dbReference type="EMBL" id="CP136892">
    <property type="protein sequence ID" value="WOL01636.1"/>
    <property type="molecule type" value="Genomic_DNA"/>
</dbReference>
<dbReference type="InterPro" id="IPR053218">
    <property type="entry name" value="Pathogen-related_defense"/>
</dbReference>
<evidence type="ECO:0008006" key="3">
    <source>
        <dbReference type="Google" id="ProtNLM"/>
    </source>
</evidence>
<keyword evidence="2" id="KW-1185">Reference proteome</keyword>
<protein>
    <recommendedName>
        <fullName evidence="3">Pathogenesis related protein</fullName>
    </recommendedName>
</protein>
<sequence length="143" mass="16292">MTAEELREVGGSYNAFLQTNLPKHLRIYDPEEETADSSTKEFTTVFPRGFAVEILQVYQAAPPTVVYKFRHWSYMEGPFHGHAPTGELVEFFGIGIFHVDDQMRVEKVEFFYERGDFLSSFLKGAPLKSSGEGTPSRCPFLKE</sequence>
<gene>
    <name evidence="1" type="ORF">Cni_G10353</name>
</gene>
<dbReference type="Gene3D" id="3.10.450.50">
    <property type="match status" value="1"/>
</dbReference>
<evidence type="ECO:0000313" key="1">
    <source>
        <dbReference type="EMBL" id="WOL01636.1"/>
    </source>
</evidence>
<dbReference type="PANTHER" id="PTHR31723:SF5">
    <property type="entry name" value="OS01G0248500 PROTEIN"/>
    <property type="match status" value="1"/>
</dbReference>
<evidence type="ECO:0000313" key="2">
    <source>
        <dbReference type="Proteomes" id="UP001327560"/>
    </source>
</evidence>
<dbReference type="Proteomes" id="UP001327560">
    <property type="component" value="Chromosome 3"/>
</dbReference>
<accession>A0AAQ3Q9T4</accession>
<dbReference type="AlphaFoldDB" id="A0AAQ3Q9T4"/>
<reference evidence="1 2" key="1">
    <citation type="submission" date="2023-10" db="EMBL/GenBank/DDBJ databases">
        <title>Chromosome-scale genome assembly provides insights into flower coloration mechanisms of Canna indica.</title>
        <authorList>
            <person name="Li C."/>
        </authorList>
    </citation>
    <scope>NUCLEOTIDE SEQUENCE [LARGE SCALE GENOMIC DNA]</scope>
    <source>
        <tissue evidence="1">Flower</tissue>
    </source>
</reference>
<proteinExistence type="predicted"/>